<feature type="transmembrane region" description="Helical" evidence="1">
    <location>
        <begin position="103"/>
        <end position="122"/>
    </location>
</feature>
<organism evidence="2 3">
    <name type="scientific">Ectocarpus siliculosus</name>
    <name type="common">Brown alga</name>
    <name type="synonym">Conferva siliculosa</name>
    <dbReference type="NCBI Taxonomy" id="2880"/>
    <lineage>
        <taxon>Eukaryota</taxon>
        <taxon>Sar</taxon>
        <taxon>Stramenopiles</taxon>
        <taxon>Ochrophyta</taxon>
        <taxon>PX clade</taxon>
        <taxon>Phaeophyceae</taxon>
        <taxon>Ectocarpales</taxon>
        <taxon>Ectocarpaceae</taxon>
        <taxon>Ectocarpus</taxon>
    </lineage>
</organism>
<dbReference type="Proteomes" id="UP000002630">
    <property type="component" value="Unassembled WGS sequence"/>
</dbReference>
<feature type="transmembrane region" description="Helical" evidence="1">
    <location>
        <begin position="66"/>
        <end position="91"/>
    </location>
</feature>
<keyword evidence="3" id="KW-1185">Reference proteome</keyword>
<accession>D7FTX1</accession>
<evidence type="ECO:0000313" key="3">
    <source>
        <dbReference type="Proteomes" id="UP000002630"/>
    </source>
</evidence>
<dbReference type="AlphaFoldDB" id="D7FTX1"/>
<evidence type="ECO:0000256" key="1">
    <source>
        <dbReference type="SAM" id="Phobius"/>
    </source>
</evidence>
<keyword evidence="1" id="KW-0812">Transmembrane</keyword>
<evidence type="ECO:0000313" key="2">
    <source>
        <dbReference type="EMBL" id="CBJ31498.1"/>
    </source>
</evidence>
<dbReference type="EMBL" id="FN649760">
    <property type="protein sequence ID" value="CBJ31498.1"/>
    <property type="molecule type" value="Genomic_DNA"/>
</dbReference>
<keyword evidence="1" id="KW-1133">Transmembrane helix</keyword>
<name>D7FTX1_ECTSI</name>
<gene>
    <name evidence="2" type="ORF">Esi_0261_0006</name>
</gene>
<dbReference type="InParanoid" id="D7FTX1"/>
<reference evidence="2 3" key="1">
    <citation type="journal article" date="2010" name="Nature">
        <title>The Ectocarpus genome and the independent evolution of multicellularity in brown algae.</title>
        <authorList>
            <person name="Cock J.M."/>
            <person name="Sterck L."/>
            <person name="Rouze P."/>
            <person name="Scornet D."/>
            <person name="Allen A.E."/>
            <person name="Amoutzias G."/>
            <person name="Anthouard V."/>
            <person name="Artiguenave F."/>
            <person name="Aury J.M."/>
            <person name="Badger J.H."/>
            <person name="Beszteri B."/>
            <person name="Billiau K."/>
            <person name="Bonnet E."/>
            <person name="Bothwell J.H."/>
            <person name="Bowler C."/>
            <person name="Boyen C."/>
            <person name="Brownlee C."/>
            <person name="Carrano C.J."/>
            <person name="Charrier B."/>
            <person name="Cho G.Y."/>
            <person name="Coelho S.M."/>
            <person name="Collen J."/>
            <person name="Corre E."/>
            <person name="Da Silva C."/>
            <person name="Delage L."/>
            <person name="Delaroque N."/>
            <person name="Dittami S.M."/>
            <person name="Doulbeau S."/>
            <person name="Elias M."/>
            <person name="Farnham G."/>
            <person name="Gachon C.M."/>
            <person name="Gschloessl B."/>
            <person name="Heesch S."/>
            <person name="Jabbari K."/>
            <person name="Jubin C."/>
            <person name="Kawai H."/>
            <person name="Kimura K."/>
            <person name="Kloareg B."/>
            <person name="Kupper F.C."/>
            <person name="Lang D."/>
            <person name="Le Bail A."/>
            <person name="Leblanc C."/>
            <person name="Lerouge P."/>
            <person name="Lohr M."/>
            <person name="Lopez P.J."/>
            <person name="Martens C."/>
            <person name="Maumus F."/>
            <person name="Michel G."/>
            <person name="Miranda-Saavedra D."/>
            <person name="Morales J."/>
            <person name="Moreau H."/>
            <person name="Motomura T."/>
            <person name="Nagasato C."/>
            <person name="Napoli C.A."/>
            <person name="Nelson D.R."/>
            <person name="Nyvall-Collen P."/>
            <person name="Peters A.F."/>
            <person name="Pommier C."/>
            <person name="Potin P."/>
            <person name="Poulain J."/>
            <person name="Quesneville H."/>
            <person name="Read B."/>
            <person name="Rensing S.A."/>
            <person name="Ritter A."/>
            <person name="Rousvoal S."/>
            <person name="Samanta M."/>
            <person name="Samson G."/>
            <person name="Schroeder D.C."/>
            <person name="Segurens B."/>
            <person name="Strittmatter M."/>
            <person name="Tonon T."/>
            <person name="Tregear J.W."/>
            <person name="Valentin K."/>
            <person name="von Dassow P."/>
            <person name="Yamagishi T."/>
            <person name="Van de Peer Y."/>
            <person name="Wincker P."/>
        </authorList>
    </citation>
    <scope>NUCLEOTIDE SEQUENCE [LARGE SCALE GENOMIC DNA]</scope>
    <source>
        <strain evidence="3">Ec32 / CCAP1310/4</strain>
    </source>
</reference>
<proteinExistence type="predicted"/>
<protein>
    <submittedName>
        <fullName evidence="2">Uncharacterized protein</fullName>
    </submittedName>
</protein>
<keyword evidence="1" id="KW-0472">Membrane</keyword>
<sequence length="124" mass="14130">MLQWALSSVEQSGGRLFWRLPPYWGACSSRVASSAPSAAAPQTLQQLLPLLVTVLPERRPRHTLRLWLLVVVLLLVRVVIFLLLLLLLVTVLQERRPGHTLRLWPRLPGLLPARVTIFLLLLHR</sequence>